<dbReference type="PANTHER" id="PTHR13213:SF2">
    <property type="entry name" value="MYB-BINDING PROTEIN 1A"/>
    <property type="match status" value="1"/>
</dbReference>
<dbReference type="OrthoDB" id="342531at2759"/>
<dbReference type="STRING" id="610380.E2BGF9"/>
<reference evidence="4 5" key="1">
    <citation type="journal article" date="2010" name="Science">
        <title>Genomic comparison of the ants Camponotus floridanus and Harpegnathos saltator.</title>
        <authorList>
            <person name="Bonasio R."/>
            <person name="Zhang G."/>
            <person name="Ye C."/>
            <person name="Mutti N.S."/>
            <person name="Fang X."/>
            <person name="Qin N."/>
            <person name="Donahue G."/>
            <person name="Yang P."/>
            <person name="Li Q."/>
            <person name="Li C."/>
            <person name="Zhang P."/>
            <person name="Huang Z."/>
            <person name="Berger S.L."/>
            <person name="Reinberg D."/>
            <person name="Wang J."/>
            <person name="Liebig J."/>
        </authorList>
    </citation>
    <scope>NUCLEOTIDE SEQUENCE [LARGE SCALE GENOMIC DNA]</scope>
    <source>
        <strain evidence="4 5">R22 G/1</strain>
    </source>
</reference>
<dbReference type="GO" id="GO:0003723">
    <property type="term" value="F:RNA binding"/>
    <property type="evidence" value="ECO:0007669"/>
    <property type="project" value="TreeGrafter"/>
</dbReference>
<proteinExistence type="predicted"/>
<dbReference type="Pfam" id="PF04931">
    <property type="entry name" value="DNA_pol_phi"/>
    <property type="match status" value="1"/>
</dbReference>
<keyword evidence="2" id="KW-0539">Nucleus</keyword>
<sequence length="1195" mass="138443">MGNGERRFGKDWGKKMWLFDKLVWPVVSYGMEIWGWRERRKIEKLHERYLRWVLGVERWKVDTGIYDEGGDAEGSHEVQNGNKSVGENSDIYMGYILLCGALIRSKLLVQNTVEIQQQVIKTLLNAGKQRSYLSFISVIFLGEFIVHLDVKSMKKAIWPIIKQQFGKPWSEQTLDTFYILLVIKDRHPSLLDHKFLKEHLGVKDIITKESIEDVIKLLMSLPRIVSHHHPVFKLFCEKLVSSELTADFWRSIDQKLIKPSKRDEYIVIEILRLILSNITDMTIIPLLLSPNLLQHMLKRFSNCRKNTNDEVLIAFKEVLHLMVYVMNDKDIKTETQLNILEKFILYPGDLMIEKKTGTKVIQIITGKLKFDGIKKLCQLYRNIIENKITKKKNNIKLELWTNAERSYAAQLLTRLLGHPETLSKQDWRLTQLIYLFNHGLCEVPNVGIDLALQLKDSFYRALDYKLPKLDDVRNLLSALVHEFDSKLRSNTIRLKSSLNDVTFDAWKRVIDLIDKLENTTKNAEALPIFHTMNLHMGLQLFSEPEMAVMSINELQCCYKRLIKNSKEHTQTNATIKEEPHWVEVVVDLLLSLLSRNNHLLRSLVGCVFPHICPYLTSSAIYQILAVLDIRNNDNALTIEESDESSGTEENESDDDDIENASNSEVSSKDSESGSDNEILDEDETLTDRLRIAVHRALGDAATKTDEEDIDVDQINDDEAKRLDKSLATAFKILRVNRQGRNKKQEKTDQALTHFRVRVIDLLDIYLETYPSMAIIVDIIVPLFSLLEFCIKDPHQKPLEHRIRACLRKLAAVKKFNDITNVDDNLLTTVLKVLIEKGERSASIYQEISDKLAECCTFLVRYMQQTNLSMEGVINIYDENLTAFFKKRDCVLSFMLFKGVLQLCWKGNWQLASALVDFAFDSSIRYFRRSQALELLLIFYNNNRLHTQRMNTKCEDVRIKLETKLYNNIIYMFKEFCNLFASDNSQFLSCNVTEVQKKVQQKFIGLLLILLRVVYTSHVPQVWDWQNIKSILVIYKGQNILSKDVKSAYKKLEIKIGASNNMSSVKDNTELNYSINTAIYDNDKQNNESLQEIKANSSKEEAISLSNNMQKKKKNKNEGNEQILKREACESHTNFKSKDLKLLNFSKMNLTENQVGITEILHNRDLYDNNKITCIKSHKRSYKQAVGSDCEVKRKK</sequence>
<evidence type="ECO:0000256" key="2">
    <source>
        <dbReference type="ARBA" id="ARBA00023242"/>
    </source>
</evidence>
<dbReference type="FunCoup" id="E2BGF9">
    <property type="interactions" value="248"/>
</dbReference>
<evidence type="ECO:0000256" key="1">
    <source>
        <dbReference type="ARBA" id="ARBA00004123"/>
    </source>
</evidence>
<feature type="region of interest" description="Disordered" evidence="3">
    <location>
        <begin position="638"/>
        <end position="679"/>
    </location>
</feature>
<dbReference type="PANTHER" id="PTHR13213">
    <property type="entry name" value="MYB-BINDING PROTEIN 1A FAMILY MEMBER"/>
    <property type="match status" value="1"/>
</dbReference>
<dbReference type="EMBL" id="GL448177">
    <property type="protein sequence ID" value="EFN85221.1"/>
    <property type="molecule type" value="Genomic_DNA"/>
</dbReference>
<accession>E2BGF9</accession>
<dbReference type="GO" id="GO:0005730">
    <property type="term" value="C:nucleolus"/>
    <property type="evidence" value="ECO:0007669"/>
    <property type="project" value="InterPro"/>
</dbReference>
<dbReference type="InterPro" id="IPR007015">
    <property type="entry name" value="DNA_pol_V/MYBBP1A"/>
</dbReference>
<dbReference type="GO" id="GO:0003714">
    <property type="term" value="F:transcription corepressor activity"/>
    <property type="evidence" value="ECO:0007669"/>
    <property type="project" value="TreeGrafter"/>
</dbReference>
<dbReference type="InParanoid" id="E2BGF9"/>
<organism evidence="5">
    <name type="scientific">Harpegnathos saltator</name>
    <name type="common">Jerdon's jumping ant</name>
    <dbReference type="NCBI Taxonomy" id="610380"/>
    <lineage>
        <taxon>Eukaryota</taxon>
        <taxon>Metazoa</taxon>
        <taxon>Ecdysozoa</taxon>
        <taxon>Arthropoda</taxon>
        <taxon>Hexapoda</taxon>
        <taxon>Insecta</taxon>
        <taxon>Pterygota</taxon>
        <taxon>Neoptera</taxon>
        <taxon>Endopterygota</taxon>
        <taxon>Hymenoptera</taxon>
        <taxon>Apocrita</taxon>
        <taxon>Aculeata</taxon>
        <taxon>Formicoidea</taxon>
        <taxon>Formicidae</taxon>
        <taxon>Ponerinae</taxon>
        <taxon>Ponerini</taxon>
        <taxon>Harpegnathos</taxon>
    </lineage>
</organism>
<gene>
    <name evidence="4" type="ORF">EAI_13374</name>
</gene>
<evidence type="ECO:0000256" key="3">
    <source>
        <dbReference type="SAM" id="MobiDB-lite"/>
    </source>
</evidence>
<evidence type="ECO:0000313" key="4">
    <source>
        <dbReference type="EMBL" id="EFN85221.1"/>
    </source>
</evidence>
<protein>
    <submittedName>
        <fullName evidence="4">Myb-binding protein 1A</fullName>
    </submittedName>
</protein>
<comment type="subcellular location">
    <subcellularLocation>
        <location evidence="1">Nucleus</location>
    </subcellularLocation>
</comment>
<evidence type="ECO:0000313" key="5">
    <source>
        <dbReference type="Proteomes" id="UP000008237"/>
    </source>
</evidence>
<dbReference type="Proteomes" id="UP000008237">
    <property type="component" value="Unassembled WGS sequence"/>
</dbReference>
<name>E2BGF9_HARSA</name>
<dbReference type="AlphaFoldDB" id="E2BGF9"/>
<dbReference type="OMA" id="LQTGHFW"/>
<dbReference type="GO" id="GO:0043565">
    <property type="term" value="F:sequence-specific DNA binding"/>
    <property type="evidence" value="ECO:0007669"/>
    <property type="project" value="TreeGrafter"/>
</dbReference>
<keyword evidence="5" id="KW-1185">Reference proteome</keyword>
<feature type="compositionally biased region" description="Acidic residues" evidence="3">
    <location>
        <begin position="639"/>
        <end position="658"/>
    </location>
</feature>